<accession>A0A5B7CPN4</accession>
<evidence type="ECO:0000313" key="1">
    <source>
        <dbReference type="EMBL" id="MPC10594.1"/>
    </source>
</evidence>
<dbReference type="EMBL" id="VSRR010000123">
    <property type="protein sequence ID" value="MPC10594.1"/>
    <property type="molecule type" value="Genomic_DNA"/>
</dbReference>
<reference evidence="1 2" key="1">
    <citation type="submission" date="2019-05" db="EMBL/GenBank/DDBJ databases">
        <title>Another draft genome of Portunus trituberculatus and its Hox gene families provides insights of decapod evolution.</title>
        <authorList>
            <person name="Jeong J.-H."/>
            <person name="Song I."/>
            <person name="Kim S."/>
            <person name="Choi T."/>
            <person name="Kim D."/>
            <person name="Ryu S."/>
            <person name="Kim W."/>
        </authorList>
    </citation>
    <scope>NUCLEOTIDE SEQUENCE [LARGE SCALE GENOMIC DNA]</scope>
    <source>
        <tissue evidence="1">Muscle</tissue>
    </source>
</reference>
<organism evidence="1 2">
    <name type="scientific">Portunus trituberculatus</name>
    <name type="common">Swimming crab</name>
    <name type="synonym">Neptunus trituberculatus</name>
    <dbReference type="NCBI Taxonomy" id="210409"/>
    <lineage>
        <taxon>Eukaryota</taxon>
        <taxon>Metazoa</taxon>
        <taxon>Ecdysozoa</taxon>
        <taxon>Arthropoda</taxon>
        <taxon>Crustacea</taxon>
        <taxon>Multicrustacea</taxon>
        <taxon>Malacostraca</taxon>
        <taxon>Eumalacostraca</taxon>
        <taxon>Eucarida</taxon>
        <taxon>Decapoda</taxon>
        <taxon>Pleocyemata</taxon>
        <taxon>Brachyura</taxon>
        <taxon>Eubrachyura</taxon>
        <taxon>Portunoidea</taxon>
        <taxon>Portunidae</taxon>
        <taxon>Portuninae</taxon>
        <taxon>Portunus</taxon>
    </lineage>
</organism>
<dbReference type="Proteomes" id="UP000324222">
    <property type="component" value="Unassembled WGS sequence"/>
</dbReference>
<name>A0A5B7CPN4_PORTR</name>
<dbReference type="AlphaFoldDB" id="A0A5B7CPN4"/>
<comment type="caution">
    <text evidence="1">The sequence shown here is derived from an EMBL/GenBank/DDBJ whole genome shotgun (WGS) entry which is preliminary data.</text>
</comment>
<evidence type="ECO:0000313" key="2">
    <source>
        <dbReference type="Proteomes" id="UP000324222"/>
    </source>
</evidence>
<keyword evidence="2" id="KW-1185">Reference proteome</keyword>
<proteinExistence type="predicted"/>
<sequence>MGVKTRSGKREKFKSHPHILVFTSQVKELLTRPLAVQSLCPPILEDHVKLDTLIEMVWAEQIGAKLAEEGVAGRGGAGQGGVEQPVFG</sequence>
<gene>
    <name evidence="1" type="ORF">E2C01_003231</name>
</gene>
<protein>
    <submittedName>
        <fullName evidence="1">Uncharacterized protein</fullName>
    </submittedName>
</protein>